<reference evidence="3" key="1">
    <citation type="journal article" date="2020" name="mSystems">
        <title>Genome- and Community-Level Interaction Insights into Carbon Utilization and Element Cycling Functions of Hydrothermarchaeota in Hydrothermal Sediment.</title>
        <authorList>
            <person name="Zhou Z."/>
            <person name="Liu Y."/>
            <person name="Xu W."/>
            <person name="Pan J."/>
            <person name="Luo Z.H."/>
            <person name="Li M."/>
        </authorList>
    </citation>
    <scope>NUCLEOTIDE SEQUENCE [LARGE SCALE GENOMIC DNA]</scope>
    <source>
        <strain evidence="3">SpSt-123</strain>
    </source>
</reference>
<dbReference type="GO" id="GO:0005996">
    <property type="term" value="P:monosaccharide metabolic process"/>
    <property type="evidence" value="ECO:0007669"/>
    <property type="project" value="InterPro"/>
</dbReference>
<dbReference type="InterPro" id="IPR009015">
    <property type="entry name" value="Fucose_isomerase_N/cen_sf"/>
</dbReference>
<dbReference type="EMBL" id="DSDY01000158">
    <property type="protein sequence ID" value="HDS10993.1"/>
    <property type="molecule type" value="Genomic_DNA"/>
</dbReference>
<dbReference type="GO" id="GO:0016861">
    <property type="term" value="F:intramolecular oxidoreductase activity, interconverting aldoses and ketoses"/>
    <property type="evidence" value="ECO:0007669"/>
    <property type="project" value="InterPro"/>
</dbReference>
<evidence type="ECO:0000256" key="1">
    <source>
        <dbReference type="ARBA" id="ARBA00023235"/>
    </source>
</evidence>
<dbReference type="GO" id="GO:0005737">
    <property type="term" value="C:cytoplasm"/>
    <property type="evidence" value="ECO:0007669"/>
    <property type="project" value="InterPro"/>
</dbReference>
<accession>A0A7C1IIE2</accession>
<keyword evidence="1" id="KW-0413">Isomerase</keyword>
<evidence type="ECO:0000256" key="2">
    <source>
        <dbReference type="ARBA" id="ARBA00023277"/>
    </source>
</evidence>
<dbReference type="AlphaFoldDB" id="A0A7C1IIE2"/>
<gene>
    <name evidence="3" type="ORF">ENO04_05225</name>
</gene>
<dbReference type="PANTHER" id="PTHR36120">
    <property type="entry name" value="FUCOSE ISOMERASE"/>
    <property type="match status" value="1"/>
</dbReference>
<protein>
    <recommendedName>
        <fullName evidence="4">Fucose isomerase</fullName>
    </recommendedName>
</protein>
<proteinExistence type="predicted"/>
<organism evidence="3">
    <name type="scientific">Fervidicoccus fontis</name>
    <dbReference type="NCBI Taxonomy" id="683846"/>
    <lineage>
        <taxon>Archaea</taxon>
        <taxon>Thermoproteota</taxon>
        <taxon>Thermoprotei</taxon>
        <taxon>Fervidicoccales</taxon>
        <taxon>Fervidicoccaceae</taxon>
        <taxon>Fervidicoccus</taxon>
    </lineage>
</organism>
<sequence length="412" mass="45670">MAERSYVFIVHSSLHDPVFIRTVEEKVERAVGQDLVVVRYYSADQPVPSDVGSAVIVIATGGTESLLLKLASQLRNKPKVFLTYDIANSLPAFMEAYPLLKQEAASMTYITASFDSLEQYLLKARRILSALSKIRGSRLGLIGGISEWLVYSKTSLSIVKEKLGISMVELPIERVYELYSQVENAEKSEELNQIISYSKLEVPKEEVEKAYRLYIALSKLVESEKLDGFTIKCFDIIKQLRTTACLAVSLFNSKLVTAGCEGDIPSFISMHVLTALAGKPAFMGNPSKITNNRFLIAHCTAPLAISAGKPILKTHFESNMGVGVAITFNRGEATFLRLSPDLSSARLFKGKIVMGDPVSDKHCRSQAWVEVNFDPRVLIERSMGNHYVFVEGDHLEELRGLLNLLGVNVELL</sequence>
<evidence type="ECO:0000313" key="3">
    <source>
        <dbReference type="EMBL" id="HDS10993.1"/>
    </source>
</evidence>
<dbReference type="SUPFAM" id="SSF53743">
    <property type="entry name" value="FucI/AraA N-terminal and middle domains"/>
    <property type="match status" value="1"/>
</dbReference>
<dbReference type="PANTHER" id="PTHR36120:SF2">
    <property type="entry name" value="FUCOSE ISOMERASE"/>
    <property type="match status" value="1"/>
</dbReference>
<keyword evidence="2" id="KW-0119">Carbohydrate metabolism</keyword>
<evidence type="ECO:0008006" key="4">
    <source>
        <dbReference type="Google" id="ProtNLM"/>
    </source>
</evidence>
<name>A0A7C1IIE2_9CREN</name>
<comment type="caution">
    <text evidence="3">The sequence shown here is derived from an EMBL/GenBank/DDBJ whole genome shotgun (WGS) entry which is preliminary data.</text>
</comment>